<feature type="non-terminal residue" evidence="2">
    <location>
        <position position="110"/>
    </location>
</feature>
<proteinExistence type="predicted"/>
<feature type="region of interest" description="Disordered" evidence="1">
    <location>
        <begin position="24"/>
        <end position="88"/>
    </location>
</feature>
<protein>
    <submittedName>
        <fullName evidence="2">Uncharacterized protein</fullName>
    </submittedName>
</protein>
<feature type="non-terminal residue" evidence="2">
    <location>
        <position position="1"/>
    </location>
</feature>
<sequence length="110" mass="11950">DDRRCRGARRRRAFTIARQGFGCTEPQDHWSAAGGTGADAASSRSAGDPVSLGAGFREPTAHDQPSRAPAHRGRATNLSDRWPSDRRNTAPRVCCCRRFEAVRGSQQTGL</sequence>
<feature type="compositionally biased region" description="Low complexity" evidence="1">
    <location>
        <begin position="38"/>
        <end position="47"/>
    </location>
</feature>
<dbReference type="AlphaFoldDB" id="A0A6J4T0Z5"/>
<dbReference type="EMBL" id="CADCVY010000091">
    <property type="protein sequence ID" value="CAA9510350.1"/>
    <property type="molecule type" value="Genomic_DNA"/>
</dbReference>
<gene>
    <name evidence="2" type="ORF">AVDCRST_MAG44-1340</name>
</gene>
<evidence type="ECO:0000313" key="2">
    <source>
        <dbReference type="EMBL" id="CAA9510350.1"/>
    </source>
</evidence>
<name>A0A6J4T0Z5_9SPHN</name>
<accession>A0A6J4T0Z5</accession>
<evidence type="ECO:0000256" key="1">
    <source>
        <dbReference type="SAM" id="MobiDB-lite"/>
    </source>
</evidence>
<organism evidence="2">
    <name type="scientific">uncultured Sphingomonas sp</name>
    <dbReference type="NCBI Taxonomy" id="158754"/>
    <lineage>
        <taxon>Bacteria</taxon>
        <taxon>Pseudomonadati</taxon>
        <taxon>Pseudomonadota</taxon>
        <taxon>Alphaproteobacteria</taxon>
        <taxon>Sphingomonadales</taxon>
        <taxon>Sphingomonadaceae</taxon>
        <taxon>Sphingomonas</taxon>
        <taxon>environmental samples</taxon>
    </lineage>
</organism>
<reference evidence="2" key="1">
    <citation type="submission" date="2020-02" db="EMBL/GenBank/DDBJ databases">
        <authorList>
            <person name="Meier V. D."/>
        </authorList>
    </citation>
    <scope>NUCLEOTIDE SEQUENCE</scope>
    <source>
        <strain evidence="2">AVDCRST_MAG44</strain>
    </source>
</reference>